<name>A0A9D2U6P2_9FIRM</name>
<comment type="caution">
    <text evidence="2">The sequence shown here is derived from an EMBL/GenBank/DDBJ whole genome shotgun (WGS) entry which is preliminary data.</text>
</comment>
<evidence type="ECO:0000313" key="2">
    <source>
        <dbReference type="EMBL" id="HJD43216.1"/>
    </source>
</evidence>
<dbReference type="InterPro" id="IPR021778">
    <property type="entry name" value="Se/S_carrier-like"/>
</dbReference>
<sequence length="78" mass="8803">MRKKELKLIVTFHTTADAMAMEKACRANDVPGRLIPVPREISAGCGLAWCALPDQRENILLVMEKKGIEQENLHEIIF</sequence>
<dbReference type="Proteomes" id="UP000823909">
    <property type="component" value="Unassembled WGS sequence"/>
</dbReference>
<dbReference type="EMBL" id="DWUU01000058">
    <property type="protein sequence ID" value="HJD43216.1"/>
    <property type="molecule type" value="Genomic_DNA"/>
</dbReference>
<gene>
    <name evidence="2" type="ORF">H9910_09495</name>
</gene>
<dbReference type="Pfam" id="PF11823">
    <property type="entry name" value="Se_S_carrier"/>
    <property type="match status" value="1"/>
</dbReference>
<dbReference type="AlphaFoldDB" id="A0A9D2U6P2"/>
<organism evidence="2 3">
    <name type="scientific">Candidatus Mediterraneibacter quadrami</name>
    <dbReference type="NCBI Taxonomy" id="2838684"/>
    <lineage>
        <taxon>Bacteria</taxon>
        <taxon>Bacillati</taxon>
        <taxon>Bacillota</taxon>
        <taxon>Clostridia</taxon>
        <taxon>Lachnospirales</taxon>
        <taxon>Lachnospiraceae</taxon>
        <taxon>Mediterraneibacter</taxon>
    </lineage>
</organism>
<reference evidence="2" key="1">
    <citation type="journal article" date="2021" name="PeerJ">
        <title>Extensive microbial diversity within the chicken gut microbiome revealed by metagenomics and culture.</title>
        <authorList>
            <person name="Gilroy R."/>
            <person name="Ravi A."/>
            <person name="Getino M."/>
            <person name="Pursley I."/>
            <person name="Horton D.L."/>
            <person name="Alikhan N.F."/>
            <person name="Baker D."/>
            <person name="Gharbi K."/>
            <person name="Hall N."/>
            <person name="Watson M."/>
            <person name="Adriaenssens E.M."/>
            <person name="Foster-Nyarko E."/>
            <person name="Jarju S."/>
            <person name="Secka A."/>
            <person name="Antonio M."/>
            <person name="Oren A."/>
            <person name="Chaudhuri R.R."/>
            <person name="La Ragione R."/>
            <person name="Hildebrand F."/>
            <person name="Pallen M.J."/>
        </authorList>
    </citation>
    <scope>NUCLEOTIDE SEQUENCE</scope>
    <source>
        <strain evidence="2">ChiBcec15-3976</strain>
    </source>
</reference>
<feature type="domain" description="Putative Se/S carrier protein-like" evidence="1">
    <location>
        <begin position="8"/>
        <end position="75"/>
    </location>
</feature>
<proteinExistence type="predicted"/>
<accession>A0A9D2U6P2</accession>
<reference evidence="2" key="2">
    <citation type="submission" date="2021-04" db="EMBL/GenBank/DDBJ databases">
        <authorList>
            <person name="Gilroy R."/>
        </authorList>
    </citation>
    <scope>NUCLEOTIDE SEQUENCE</scope>
    <source>
        <strain evidence="2">ChiBcec15-3976</strain>
    </source>
</reference>
<protein>
    <submittedName>
        <fullName evidence="2">DUF3343 domain-containing protein</fullName>
    </submittedName>
</protein>
<evidence type="ECO:0000313" key="3">
    <source>
        <dbReference type="Proteomes" id="UP000823909"/>
    </source>
</evidence>
<evidence type="ECO:0000259" key="1">
    <source>
        <dbReference type="Pfam" id="PF11823"/>
    </source>
</evidence>